<keyword evidence="2" id="KW-0285">Flavoprotein</keyword>
<dbReference type="SUPFAM" id="SSF160996">
    <property type="entry name" value="HI0933 insert domain-like"/>
    <property type="match status" value="1"/>
</dbReference>
<reference evidence="6 7" key="1">
    <citation type="journal article" date="2015" name="Nature">
        <title>rRNA introns, odd ribosomes, and small enigmatic genomes across a large radiation of phyla.</title>
        <authorList>
            <person name="Brown C.T."/>
            <person name="Hug L.A."/>
            <person name="Thomas B.C."/>
            <person name="Sharon I."/>
            <person name="Castelle C.J."/>
            <person name="Singh A."/>
            <person name="Wilkins M.J."/>
            <person name="Williams K.H."/>
            <person name="Banfield J.F."/>
        </authorList>
    </citation>
    <scope>NUCLEOTIDE SEQUENCE [LARGE SCALE GENOMIC DNA]</scope>
</reference>
<dbReference type="InterPro" id="IPR057661">
    <property type="entry name" value="RsdA/BaiN/AoA(So)_Rossmann"/>
</dbReference>
<dbReference type="PATRIC" id="fig|1619036.3.peg.439"/>
<dbReference type="InterPro" id="IPR055178">
    <property type="entry name" value="RsdA/BaiN/AoA(So)-like_dom"/>
</dbReference>
<dbReference type="SUPFAM" id="SSF51905">
    <property type="entry name" value="FAD/NAD(P)-binding domain"/>
    <property type="match status" value="1"/>
</dbReference>
<dbReference type="EMBL" id="LBTN01000014">
    <property type="protein sequence ID" value="KKQ40644.1"/>
    <property type="molecule type" value="Genomic_DNA"/>
</dbReference>
<evidence type="ECO:0000259" key="5">
    <source>
        <dbReference type="Pfam" id="PF22780"/>
    </source>
</evidence>
<accession>A0A0G0JUP7</accession>
<feature type="domain" description="RsdA/BaiN/AoA(So)-like Rossmann fold-like" evidence="4">
    <location>
        <begin position="9"/>
        <end position="421"/>
    </location>
</feature>
<dbReference type="InterPro" id="IPR023166">
    <property type="entry name" value="BaiN-like_dom_sf"/>
</dbReference>
<evidence type="ECO:0000256" key="3">
    <source>
        <dbReference type="ARBA" id="ARBA00022827"/>
    </source>
</evidence>
<dbReference type="Gene3D" id="2.40.30.10">
    <property type="entry name" value="Translation factors"/>
    <property type="match status" value="1"/>
</dbReference>
<sequence>MHQTNKSFDIIIIGGGAAGMMAAISAKRHNPKLSVAIIDQTFALGRKILISGAGRCNLTNKNLTKDLTKKYFGDKKIIESVFKQFGYKEITEFFNGLGLELYEETKSASGKIFPKNDQAKAVVALLISEIERLNIESVLNTTVLSVKKDKKVFVLTGNCENKEVVYTADKLVLAAGGKSYPALGADGSGFDLAHDFKHRIIEPVPSGVPLVGKNELSQALQGTKLEAEITAYINNKKADNVVGDVLFTQYGLSGSGILSVSRGFSIELNRNHKNFAEVVLNFFPDKNSLEVKKYLAVRFKKHPDQTIENNLWGIFPMKFVFTILKLSNVDPLKRVNKLKVEEIEKLINNLTACKINITGTRGWNEAEFTAGGVAAEDVDPNNLESKLVSGLYFCGEVLDVDGEIGGYNLSWAWASGFVVGESL</sequence>
<evidence type="ECO:0000256" key="1">
    <source>
        <dbReference type="ARBA" id="ARBA00001974"/>
    </source>
</evidence>
<comment type="cofactor">
    <cofactor evidence="1">
        <name>FAD</name>
        <dbReference type="ChEBI" id="CHEBI:57692"/>
    </cofactor>
</comment>
<name>A0A0G0JUP7_9BACT</name>
<evidence type="ECO:0000259" key="4">
    <source>
        <dbReference type="Pfam" id="PF03486"/>
    </source>
</evidence>
<protein>
    <submittedName>
        <fullName evidence="6">HI0933 family protein</fullName>
    </submittedName>
</protein>
<keyword evidence="3" id="KW-0274">FAD</keyword>
<dbReference type="Gene3D" id="1.10.8.260">
    <property type="entry name" value="HI0933 insert domain-like"/>
    <property type="match status" value="1"/>
</dbReference>
<dbReference type="PANTHER" id="PTHR42887">
    <property type="entry name" value="OS12G0638800 PROTEIN"/>
    <property type="match status" value="1"/>
</dbReference>
<evidence type="ECO:0000313" key="6">
    <source>
        <dbReference type="EMBL" id="KKQ40644.1"/>
    </source>
</evidence>
<organism evidence="6 7">
    <name type="scientific">Candidatus Magasanikbacteria bacterium GW2011_GWA2_37_8</name>
    <dbReference type="NCBI Taxonomy" id="1619036"/>
    <lineage>
        <taxon>Bacteria</taxon>
        <taxon>Candidatus Magasanikiibacteriota</taxon>
    </lineage>
</organism>
<dbReference type="PRINTS" id="PR00368">
    <property type="entry name" value="FADPNR"/>
</dbReference>
<feature type="domain" description="RsdA/BaiN/AoA(So)-like insert" evidence="5">
    <location>
        <begin position="205"/>
        <end position="367"/>
    </location>
</feature>
<dbReference type="NCBIfam" id="TIGR00275">
    <property type="entry name" value="aminoacetone oxidase family FAD-binding enzyme"/>
    <property type="match status" value="1"/>
</dbReference>
<evidence type="ECO:0000313" key="7">
    <source>
        <dbReference type="Proteomes" id="UP000034333"/>
    </source>
</evidence>
<dbReference type="STRING" id="1619036.US58_C0014G0006"/>
<dbReference type="PRINTS" id="PR00411">
    <property type="entry name" value="PNDRDTASEI"/>
</dbReference>
<dbReference type="Pfam" id="PF03486">
    <property type="entry name" value="HI0933_like"/>
    <property type="match status" value="1"/>
</dbReference>
<dbReference type="PANTHER" id="PTHR42887:SF2">
    <property type="entry name" value="OS12G0638800 PROTEIN"/>
    <property type="match status" value="1"/>
</dbReference>
<dbReference type="InterPro" id="IPR036188">
    <property type="entry name" value="FAD/NAD-bd_sf"/>
</dbReference>
<dbReference type="AlphaFoldDB" id="A0A0G0JUP7"/>
<dbReference type="Gene3D" id="3.50.50.60">
    <property type="entry name" value="FAD/NAD(P)-binding domain"/>
    <property type="match status" value="1"/>
</dbReference>
<proteinExistence type="predicted"/>
<dbReference type="Pfam" id="PF22780">
    <property type="entry name" value="HI0933_like_1st"/>
    <property type="match status" value="1"/>
</dbReference>
<comment type="caution">
    <text evidence="6">The sequence shown here is derived from an EMBL/GenBank/DDBJ whole genome shotgun (WGS) entry which is preliminary data.</text>
</comment>
<dbReference type="InterPro" id="IPR004792">
    <property type="entry name" value="BaiN-like"/>
</dbReference>
<evidence type="ECO:0000256" key="2">
    <source>
        <dbReference type="ARBA" id="ARBA00022630"/>
    </source>
</evidence>
<gene>
    <name evidence="6" type="ORF">US58_C0014G0006</name>
</gene>
<dbReference type="Proteomes" id="UP000034333">
    <property type="component" value="Unassembled WGS sequence"/>
</dbReference>